<sequence length="177" mass="19277">MQKMIVIPAQIRAGRALLDSSQDELAKAADVALTSVRDLESQKRAVAANSGTAAAFRRTLENAGIEFLPGTADGGPGVRLIANRPNLARRPTTMTKWDGLPFTIEWQGKEVTVFLTREAIEDLGRHTGTEEDAVYLKTLDKFRGSILDGVRAALADPKNFDRQGNLRLTGAYLPELT</sequence>
<evidence type="ECO:0000313" key="2">
    <source>
        <dbReference type="Proteomes" id="UP001216674"/>
    </source>
</evidence>
<protein>
    <recommendedName>
        <fullName evidence="3">HTH cro/C1-type domain-containing protein</fullName>
    </recommendedName>
</protein>
<dbReference type="Proteomes" id="UP001216674">
    <property type="component" value="Unassembled WGS sequence"/>
</dbReference>
<name>A0ABT6AG60_9BURK</name>
<dbReference type="EMBL" id="JARJLM010000006">
    <property type="protein sequence ID" value="MDF3831444.1"/>
    <property type="molecule type" value="Genomic_DNA"/>
</dbReference>
<dbReference type="InterPro" id="IPR010982">
    <property type="entry name" value="Lambda_DNA-bd_dom_sf"/>
</dbReference>
<dbReference type="RefSeq" id="WP_276263319.1">
    <property type="nucleotide sequence ID" value="NZ_JARJLM010000006.1"/>
</dbReference>
<organism evidence="1 2">
    <name type="scientific">Cupriavidus basilensis</name>
    <dbReference type="NCBI Taxonomy" id="68895"/>
    <lineage>
        <taxon>Bacteria</taxon>
        <taxon>Pseudomonadati</taxon>
        <taxon>Pseudomonadota</taxon>
        <taxon>Betaproteobacteria</taxon>
        <taxon>Burkholderiales</taxon>
        <taxon>Burkholderiaceae</taxon>
        <taxon>Cupriavidus</taxon>
    </lineage>
</organism>
<gene>
    <name evidence="1" type="ORF">P3W85_00480</name>
</gene>
<dbReference type="Gene3D" id="1.10.260.40">
    <property type="entry name" value="lambda repressor-like DNA-binding domains"/>
    <property type="match status" value="1"/>
</dbReference>
<comment type="caution">
    <text evidence="1">The sequence shown here is derived from an EMBL/GenBank/DDBJ whole genome shotgun (WGS) entry which is preliminary data.</text>
</comment>
<reference evidence="1 2" key="1">
    <citation type="submission" date="2023-03" db="EMBL/GenBank/DDBJ databases">
        <title>Draft assemblies of triclosan tolerant bacteria isolated from returned activated sludge.</title>
        <authorList>
            <person name="Van Hamelsveld S."/>
        </authorList>
    </citation>
    <scope>NUCLEOTIDE SEQUENCE [LARGE SCALE GENOMIC DNA]</scope>
    <source>
        <strain evidence="1 2">GW210010_S58</strain>
    </source>
</reference>
<evidence type="ECO:0008006" key="3">
    <source>
        <dbReference type="Google" id="ProtNLM"/>
    </source>
</evidence>
<keyword evidence="2" id="KW-1185">Reference proteome</keyword>
<accession>A0ABT6AG60</accession>
<evidence type="ECO:0000313" key="1">
    <source>
        <dbReference type="EMBL" id="MDF3831444.1"/>
    </source>
</evidence>
<proteinExistence type="predicted"/>